<reference evidence="1" key="1">
    <citation type="submission" date="2022-10" db="EMBL/GenBank/DDBJ databases">
        <title>Genome sequences of endogenous nimaviruses in decapod crustaceans.</title>
        <authorList>
            <person name="Kawato S."/>
            <person name="Nozaki R."/>
            <person name="Kondo H."/>
            <person name="Hirono I."/>
        </authorList>
    </citation>
    <scope>NUCLEOTIDE SEQUENCE</scope>
    <source>
        <strain evidence="1">Ube2021</strain>
    </source>
</reference>
<accession>A0A9C7F775</accession>
<evidence type="ECO:0000313" key="1">
    <source>
        <dbReference type="EMBL" id="BDT63008.1"/>
    </source>
</evidence>
<protein>
    <submittedName>
        <fullName evidence="1">Wsv322-like protein</fullName>
    </submittedName>
</protein>
<sequence length="243" mass="27107">MLLYYNLYRDSTYKCTGSDVESTENDSSIVGLLREKKDRGCKSATIVLCSLSMLEWLSRSAYRAKCASVARNGRKVFQVMSEIVGSRKVCSEIIRRVYYSSSSVARTGGGRSVSVVFCPAVDSRTVSRSRPVERVFSISDGYDNNDDKISEVSYYSESIRKPTARVKKRHTDTGNEGFRAVFLAINDSSLRKVGDIISTKTRLETKFDIINFLEGDLHHGAISSRCLVERLGGSNINSVRIYG</sequence>
<proteinExistence type="predicted"/>
<name>A0A9C7F775_9VIRU</name>
<dbReference type="EMBL" id="LC738880">
    <property type="protein sequence ID" value="BDT63008.1"/>
    <property type="molecule type" value="Genomic_DNA"/>
</dbReference>
<organism evidence="1">
    <name type="scientific">Trachysalambria curvirostris nimavirus</name>
    <dbReference type="NCBI Taxonomy" id="2984282"/>
    <lineage>
        <taxon>Viruses</taxon>
        <taxon>Viruses incertae sedis</taxon>
        <taxon>Naldaviricetes</taxon>
        <taxon>Nimaviridae</taxon>
    </lineage>
</organism>